<evidence type="ECO:0000313" key="3">
    <source>
        <dbReference type="Proteomes" id="UP000681343"/>
    </source>
</evidence>
<dbReference type="GO" id="GO:0006629">
    <property type="term" value="P:lipid metabolic process"/>
    <property type="evidence" value="ECO:0007669"/>
    <property type="project" value="InterPro"/>
</dbReference>
<dbReference type="Proteomes" id="UP000681343">
    <property type="component" value="Chromosome"/>
</dbReference>
<name>A0A810PLL4_9FIRM</name>
<dbReference type="SUPFAM" id="SSF51695">
    <property type="entry name" value="PLC-like phosphodiesterases"/>
    <property type="match status" value="1"/>
</dbReference>
<keyword evidence="3" id="KW-1185">Reference proteome</keyword>
<dbReference type="GO" id="GO:0008081">
    <property type="term" value="F:phosphoric diester hydrolase activity"/>
    <property type="evidence" value="ECO:0007669"/>
    <property type="project" value="InterPro"/>
</dbReference>
<gene>
    <name evidence="2" type="ORF">MM35RIKEN_00910</name>
</gene>
<dbReference type="Pfam" id="PF03009">
    <property type="entry name" value="GDPD"/>
    <property type="match status" value="1"/>
</dbReference>
<feature type="domain" description="GP-PDE" evidence="1">
    <location>
        <begin position="50"/>
        <end position="201"/>
    </location>
</feature>
<protein>
    <recommendedName>
        <fullName evidence="1">GP-PDE domain-containing protein</fullName>
    </recommendedName>
</protein>
<dbReference type="InterPro" id="IPR017946">
    <property type="entry name" value="PLC-like_Pdiesterase_TIM-brl"/>
</dbReference>
<dbReference type="PANTHER" id="PTHR46211">
    <property type="entry name" value="GLYCEROPHOSPHORYL DIESTER PHOSPHODIESTERASE"/>
    <property type="match status" value="1"/>
</dbReference>
<dbReference type="Gene3D" id="3.20.20.190">
    <property type="entry name" value="Phosphatidylinositol (PI) phosphodiesterase"/>
    <property type="match status" value="1"/>
</dbReference>
<evidence type="ECO:0000313" key="2">
    <source>
        <dbReference type="EMBL" id="BCK77899.1"/>
    </source>
</evidence>
<organism evidence="2 3">
    <name type="scientific">Vescimonas fastidiosa</name>
    <dbReference type="NCBI Taxonomy" id="2714353"/>
    <lineage>
        <taxon>Bacteria</taxon>
        <taxon>Bacillati</taxon>
        <taxon>Bacillota</taxon>
        <taxon>Clostridia</taxon>
        <taxon>Eubacteriales</taxon>
        <taxon>Oscillospiraceae</taxon>
        <taxon>Vescimonas</taxon>
    </lineage>
</organism>
<dbReference type="KEGG" id="vfa:MM35RIKEN_00910"/>
<dbReference type="EMBL" id="AP023415">
    <property type="protein sequence ID" value="BCK77899.1"/>
    <property type="molecule type" value="Genomic_DNA"/>
</dbReference>
<sequence>MHWRIWITDMWTVILIVIILLLLAEIFALLTVCRRGHSYWTLLRKYRYAHRGYHGKDLAPENSLLAYKEAIRRGFGVELDVHLMKDGNLAVIHDASLLRTAGADVLVEDLTADEVKQYRLEGTDEQIPLLEEVLPLFEQSGLPLVVELKAERGNHDALADATCAVLDKYKVLYCIESFDPRCIRWLKKNRPEIVRGQLSENFLRHGDGGNMPKPLLWALGNLLTNCLAKPDFIAYRFSDRDNLCLRWCRWFYHVQEINWTIITKEEMCAAESAGNLVIFQDFDPRL</sequence>
<dbReference type="InterPro" id="IPR030395">
    <property type="entry name" value="GP_PDE_dom"/>
</dbReference>
<dbReference type="PANTHER" id="PTHR46211:SF1">
    <property type="entry name" value="GLYCEROPHOSPHODIESTER PHOSPHODIESTERASE, CYTOPLASMIC"/>
    <property type="match status" value="1"/>
</dbReference>
<evidence type="ECO:0000259" key="1">
    <source>
        <dbReference type="Pfam" id="PF03009"/>
    </source>
</evidence>
<reference evidence="2" key="1">
    <citation type="submission" date="2020-09" db="EMBL/GenBank/DDBJ databases">
        <title>New species isolated from human feces.</title>
        <authorList>
            <person name="Kitahara M."/>
            <person name="Shigeno Y."/>
            <person name="Shime M."/>
            <person name="Matsumoto Y."/>
            <person name="Nakamura S."/>
            <person name="Motooka D."/>
            <person name="Fukuoka S."/>
            <person name="Nishikawa H."/>
            <person name="Benno Y."/>
        </authorList>
    </citation>
    <scope>NUCLEOTIDE SEQUENCE</scope>
    <source>
        <strain evidence="2">MM35</strain>
    </source>
</reference>
<dbReference type="AlphaFoldDB" id="A0A810PLL4"/>
<proteinExistence type="predicted"/>
<accession>A0A810PLL4</accession>